<dbReference type="InterPro" id="IPR050790">
    <property type="entry name" value="ExbB/TolQ_transport"/>
</dbReference>
<dbReference type="GO" id="GO:0017038">
    <property type="term" value="P:protein import"/>
    <property type="evidence" value="ECO:0007669"/>
    <property type="project" value="TreeGrafter"/>
</dbReference>
<dbReference type="InterPro" id="IPR002898">
    <property type="entry name" value="MotA_ExbB_proton_chnl"/>
</dbReference>
<dbReference type="EMBL" id="QOUW02000190">
    <property type="protein sequence ID" value="RIW01854.1"/>
    <property type="molecule type" value="Genomic_DNA"/>
</dbReference>
<evidence type="ECO:0000256" key="6">
    <source>
        <dbReference type="RuleBase" id="RU004057"/>
    </source>
</evidence>
<dbReference type="Pfam" id="PF01618">
    <property type="entry name" value="MotA_ExbB"/>
    <property type="match status" value="1"/>
</dbReference>
<reference evidence="10 11" key="1">
    <citation type="submission" date="2018-08" db="EMBL/GenBank/DDBJ databases">
        <title>Vibrio harveyi strains pathogenic to white snook Centropomus viridis Lockington (1877) and potential probiotic bacteria.</title>
        <authorList>
            <person name="Soto-Rodriguez S."/>
            <person name="Gomez-Gil B."/>
            <person name="Lozano-Olvera R."/>
        </authorList>
    </citation>
    <scope>NUCLEOTIDE SEQUENCE [LARGE SCALE GENOMIC DNA]</scope>
    <source>
        <strain evidence="10 11">CAIM 1508</strain>
    </source>
</reference>
<comment type="similarity">
    <text evidence="6">Belongs to the exbB/tolQ family.</text>
</comment>
<dbReference type="Proteomes" id="UP000253437">
    <property type="component" value="Unassembled WGS sequence"/>
</dbReference>
<gene>
    <name evidence="10" type="ORF">DS957_025880</name>
</gene>
<keyword evidence="3 8" id="KW-0812">Transmembrane</keyword>
<proteinExistence type="inferred from homology"/>
<comment type="caution">
    <text evidence="10">The sequence shown here is derived from an EMBL/GenBank/DDBJ whole genome shotgun (WGS) entry which is preliminary data.</text>
</comment>
<dbReference type="RefSeq" id="WP_114093039.1">
    <property type="nucleotide sequence ID" value="NZ_QOUW02000190.1"/>
</dbReference>
<evidence type="ECO:0000256" key="7">
    <source>
        <dbReference type="SAM" id="Coils"/>
    </source>
</evidence>
<evidence type="ECO:0000256" key="1">
    <source>
        <dbReference type="ARBA" id="ARBA00004651"/>
    </source>
</evidence>
<keyword evidence="4 8" id="KW-1133">Transmembrane helix</keyword>
<keyword evidence="2" id="KW-1003">Cell membrane</keyword>
<dbReference type="InterPro" id="IPR017270">
    <property type="entry name" value="MotA/TolQ/ExbB-rel"/>
</dbReference>
<keyword evidence="5 8" id="KW-0472">Membrane</keyword>
<feature type="transmembrane region" description="Helical" evidence="8">
    <location>
        <begin position="349"/>
        <end position="372"/>
    </location>
</feature>
<evidence type="ECO:0000256" key="2">
    <source>
        <dbReference type="ARBA" id="ARBA00022475"/>
    </source>
</evidence>
<evidence type="ECO:0000256" key="4">
    <source>
        <dbReference type="ARBA" id="ARBA00022989"/>
    </source>
</evidence>
<feature type="transmembrane region" description="Helical" evidence="8">
    <location>
        <begin position="263"/>
        <end position="290"/>
    </location>
</feature>
<organism evidence="10 11">
    <name type="scientific">Vibrio harveyi</name>
    <name type="common">Beneckea harveyi</name>
    <dbReference type="NCBI Taxonomy" id="669"/>
    <lineage>
        <taxon>Bacteria</taxon>
        <taxon>Pseudomonadati</taxon>
        <taxon>Pseudomonadota</taxon>
        <taxon>Gammaproteobacteria</taxon>
        <taxon>Vibrionales</taxon>
        <taxon>Vibrionaceae</taxon>
        <taxon>Vibrio</taxon>
    </lineage>
</organism>
<dbReference type="PANTHER" id="PTHR30625:SF11">
    <property type="entry name" value="MOTA_TOLQ_EXBB PROTON CHANNEL DOMAIN-CONTAINING PROTEIN"/>
    <property type="match status" value="1"/>
</dbReference>
<keyword evidence="6" id="KW-0813">Transport</keyword>
<dbReference type="PIRSF" id="PIRSF037714">
    <property type="entry name" value="TolR"/>
    <property type="match status" value="1"/>
</dbReference>
<dbReference type="PANTHER" id="PTHR30625">
    <property type="entry name" value="PROTEIN TOLQ"/>
    <property type="match status" value="1"/>
</dbReference>
<dbReference type="GO" id="GO:0005886">
    <property type="term" value="C:plasma membrane"/>
    <property type="evidence" value="ECO:0007669"/>
    <property type="project" value="UniProtKB-SubCell"/>
</dbReference>
<evidence type="ECO:0000256" key="5">
    <source>
        <dbReference type="ARBA" id="ARBA00023136"/>
    </source>
</evidence>
<keyword evidence="6" id="KW-0653">Protein transport</keyword>
<protein>
    <submittedName>
        <fullName evidence="10">Biopolymer transporter ExbB</fullName>
    </submittedName>
</protein>
<name>A0A8B3DEF0_VIBHA</name>
<sequence length="447" mass="49267">MKNFLWKPNYSHLLSAILLVIFNIAPAVGANTIEERSGSDTLQEIFKRVEQSSKEDIQRYKQLKSQKSHQLQEVNGQVESLQLKLQELNSSNAKLEEAIIALQEKLSDKQKQVQLAQADIEEVIELTSAQQNNFISNNKPLATWFDSQTLLPVQKNNFSIASINNLWLAMVQQISASSRVNVVKGEILLPNGNIEKAPVQLVGAFSQFSQDYGWLKFDGARQQWRQVSPQPQLDITQGQWAVDPSFGFGFDVLANQPKWYESYLAAGMVGALIVVLAIIGFSIGIARLITLTKEKQAVKKQASQLDELSENNMLGRVLMQLKNCNAHQQMEDVVDANVSREMPWLHRGIGTLAVLAAIAPLMGLLGTVGGMIETFSVITSQGVTDGELLSGGIAEALLTTKLGLLVAVPLLILHCLVKTQAQQLAEIIEHQVTSLVVDIRYGNQGTC</sequence>
<evidence type="ECO:0000313" key="11">
    <source>
        <dbReference type="Proteomes" id="UP000253437"/>
    </source>
</evidence>
<dbReference type="AlphaFoldDB" id="A0A8B3DEF0"/>
<evidence type="ECO:0000256" key="3">
    <source>
        <dbReference type="ARBA" id="ARBA00022692"/>
    </source>
</evidence>
<feature type="transmembrane region" description="Helical" evidence="8">
    <location>
        <begin position="392"/>
        <end position="413"/>
    </location>
</feature>
<feature type="coiled-coil region" evidence="7">
    <location>
        <begin position="71"/>
        <end position="126"/>
    </location>
</feature>
<keyword evidence="7" id="KW-0175">Coiled coil</keyword>
<evidence type="ECO:0000256" key="8">
    <source>
        <dbReference type="SAM" id="Phobius"/>
    </source>
</evidence>
<feature type="domain" description="MotA/TolQ/ExbB proton channel" evidence="9">
    <location>
        <begin position="312"/>
        <end position="429"/>
    </location>
</feature>
<evidence type="ECO:0000259" key="9">
    <source>
        <dbReference type="Pfam" id="PF01618"/>
    </source>
</evidence>
<accession>A0A8B3DEF0</accession>
<comment type="subcellular location">
    <subcellularLocation>
        <location evidence="1">Cell membrane</location>
        <topology evidence="1">Multi-pass membrane protein</topology>
    </subcellularLocation>
    <subcellularLocation>
        <location evidence="6">Membrane</location>
        <topology evidence="6">Multi-pass membrane protein</topology>
    </subcellularLocation>
</comment>
<evidence type="ECO:0000313" key="10">
    <source>
        <dbReference type="EMBL" id="RIW01854.1"/>
    </source>
</evidence>